<dbReference type="Gene3D" id="3.80.30.30">
    <property type="match status" value="1"/>
</dbReference>
<dbReference type="Proteomes" id="UP000182737">
    <property type="component" value="Unassembled WGS sequence"/>
</dbReference>
<dbReference type="InterPro" id="IPR058240">
    <property type="entry name" value="rSAM_sf"/>
</dbReference>
<evidence type="ECO:0000313" key="6">
    <source>
        <dbReference type="Proteomes" id="UP000182737"/>
    </source>
</evidence>
<keyword evidence="1" id="KW-0479">Metal-binding</keyword>
<dbReference type="RefSeq" id="WP_074929787.1">
    <property type="nucleotide sequence ID" value="NZ_FORI01000001.1"/>
</dbReference>
<dbReference type="GO" id="GO:0046872">
    <property type="term" value="F:metal ion binding"/>
    <property type="evidence" value="ECO:0007669"/>
    <property type="project" value="UniProtKB-KW"/>
</dbReference>
<evidence type="ECO:0000256" key="1">
    <source>
        <dbReference type="ARBA" id="ARBA00022723"/>
    </source>
</evidence>
<keyword evidence="5" id="KW-0456">Lyase</keyword>
<evidence type="ECO:0000256" key="2">
    <source>
        <dbReference type="ARBA" id="ARBA00023004"/>
    </source>
</evidence>
<dbReference type="OrthoDB" id="9785699at2"/>
<dbReference type="SFLD" id="SFLDG01084">
    <property type="entry name" value="Uncharacterised_Radical_SAM_Su"/>
    <property type="match status" value="1"/>
</dbReference>
<dbReference type="PROSITE" id="PS51918">
    <property type="entry name" value="RADICAL_SAM"/>
    <property type="match status" value="1"/>
</dbReference>
<proteinExistence type="predicted"/>
<dbReference type="InterPro" id="IPR040086">
    <property type="entry name" value="MJ0683-like"/>
</dbReference>
<keyword evidence="2" id="KW-0408">Iron</keyword>
<keyword evidence="6" id="KW-1185">Reference proteome</keyword>
<gene>
    <name evidence="5" type="ORF">SAMN04487775_101180</name>
</gene>
<dbReference type="CDD" id="cd01335">
    <property type="entry name" value="Radical_SAM"/>
    <property type="match status" value="1"/>
</dbReference>
<dbReference type="Pfam" id="PF04055">
    <property type="entry name" value="Radical_SAM"/>
    <property type="match status" value="1"/>
</dbReference>
<dbReference type="SFLD" id="SFLDS00029">
    <property type="entry name" value="Radical_SAM"/>
    <property type="match status" value="1"/>
</dbReference>
<feature type="domain" description="Radical SAM core" evidence="4">
    <location>
        <begin position="7"/>
        <end position="252"/>
    </location>
</feature>
<accession>A0A1I3HYL7</accession>
<dbReference type="EMBL" id="FORI01000001">
    <property type="protein sequence ID" value="SFI40835.1"/>
    <property type="molecule type" value="Genomic_DNA"/>
</dbReference>
<organism evidence="5 6">
    <name type="scientific">Treponema bryantii</name>
    <dbReference type="NCBI Taxonomy" id="163"/>
    <lineage>
        <taxon>Bacteria</taxon>
        <taxon>Pseudomonadati</taxon>
        <taxon>Spirochaetota</taxon>
        <taxon>Spirochaetia</taxon>
        <taxon>Spirochaetales</taxon>
        <taxon>Treponemataceae</taxon>
        <taxon>Treponema</taxon>
    </lineage>
</organism>
<evidence type="ECO:0000256" key="3">
    <source>
        <dbReference type="ARBA" id="ARBA00023014"/>
    </source>
</evidence>
<dbReference type="GO" id="GO:0016829">
    <property type="term" value="F:lyase activity"/>
    <property type="evidence" value="ECO:0007669"/>
    <property type="project" value="UniProtKB-KW"/>
</dbReference>
<dbReference type="AlphaFoldDB" id="A0A1I3HYL7"/>
<dbReference type="PANTHER" id="PTHR43432:SF5">
    <property type="entry name" value="ELP3_MIAA_NIFB-LIKE RADICAL SAM CORE DOMAIN-CONTAINING PROTEIN"/>
    <property type="match status" value="1"/>
</dbReference>
<dbReference type="SUPFAM" id="SSF102114">
    <property type="entry name" value="Radical SAM enzymes"/>
    <property type="match status" value="1"/>
</dbReference>
<dbReference type="GO" id="GO:0051536">
    <property type="term" value="F:iron-sulfur cluster binding"/>
    <property type="evidence" value="ECO:0007669"/>
    <property type="project" value="UniProtKB-KW"/>
</dbReference>
<evidence type="ECO:0000259" key="4">
    <source>
        <dbReference type="PROSITE" id="PS51918"/>
    </source>
</evidence>
<keyword evidence="3" id="KW-0411">Iron-sulfur</keyword>
<dbReference type="PANTHER" id="PTHR43432">
    <property type="entry name" value="SLR0285 PROTEIN"/>
    <property type="match status" value="1"/>
</dbReference>
<protein>
    <submittedName>
        <fullName evidence="5">DNA repair photolyase</fullName>
    </submittedName>
</protein>
<sequence length="294" mass="33666">MHFVNAKTILTPHSMNIYRGCSHGCIYCDSRSKCYQFTHDFEDIEVKQNAPELLEAALKKKRKRCMIGTGSMCDPYIPLEKELQLTRRCLEIIDHYNFGATLITKSDLVLRDFDILTHINQKTKAVVQMTLTTADDTLCKKIEPNVCPTSRRFEVLQACHEAGIPTVVWFSPLLPFINDTKENIEGIVDLCARAGVHAIICFGIGLTLREGNREYFYAALDRNFPSLSADQISLKQRYIKTFGYNYMVNSPNSHALMSYLSQLCKRNNIMLGTDSVFKWIEEFPDKDPLQPELF</sequence>
<dbReference type="InterPro" id="IPR007197">
    <property type="entry name" value="rSAM"/>
</dbReference>
<evidence type="ECO:0000313" key="5">
    <source>
        <dbReference type="EMBL" id="SFI40835.1"/>
    </source>
</evidence>
<reference evidence="6" key="1">
    <citation type="submission" date="2016-10" db="EMBL/GenBank/DDBJ databases">
        <authorList>
            <person name="Varghese N."/>
            <person name="Submissions S."/>
        </authorList>
    </citation>
    <scope>NUCLEOTIDE SEQUENCE [LARGE SCALE GENOMIC DNA]</scope>
    <source>
        <strain evidence="6">XBD1002</strain>
    </source>
</reference>
<name>A0A1I3HYL7_9SPIR</name>